<dbReference type="Proteomes" id="UP000750711">
    <property type="component" value="Unassembled WGS sequence"/>
</dbReference>
<keyword evidence="4" id="KW-0539">Nucleus</keyword>
<evidence type="ECO:0000256" key="5">
    <source>
        <dbReference type="SAM" id="MobiDB-lite"/>
    </source>
</evidence>
<keyword evidence="3" id="KW-0804">Transcription</keyword>
<evidence type="ECO:0000256" key="2">
    <source>
        <dbReference type="ARBA" id="ARBA00023125"/>
    </source>
</evidence>
<dbReference type="Pfam" id="PF17682">
    <property type="entry name" value="Tau95_N"/>
    <property type="match status" value="1"/>
</dbReference>
<feature type="domain" description="Transcription factor IIIC subunit Tfc1/Sfc1 triple barrel" evidence="7">
    <location>
        <begin position="29"/>
        <end position="173"/>
    </location>
</feature>
<feature type="domain" description="Transcription factor IIIC subunit 5 HTH" evidence="6">
    <location>
        <begin position="212"/>
        <end position="363"/>
    </location>
</feature>
<dbReference type="GO" id="GO:0001002">
    <property type="term" value="F:RNA polymerase III type 1 promoter sequence-specific DNA binding"/>
    <property type="evidence" value="ECO:0007669"/>
    <property type="project" value="TreeGrafter"/>
</dbReference>
<name>A0A9P8LHA9_9PEZI</name>
<dbReference type="GO" id="GO:0005634">
    <property type="term" value="C:nucleus"/>
    <property type="evidence" value="ECO:0007669"/>
    <property type="project" value="UniProtKB-SubCell"/>
</dbReference>
<comment type="caution">
    <text evidence="8">The sequence shown here is derived from an EMBL/GenBank/DDBJ whole genome shotgun (WGS) entry which is preliminary data.</text>
</comment>
<evidence type="ECO:0000259" key="6">
    <source>
        <dbReference type="Pfam" id="PF09734"/>
    </source>
</evidence>
<evidence type="ECO:0000313" key="9">
    <source>
        <dbReference type="Proteomes" id="UP000750711"/>
    </source>
</evidence>
<dbReference type="GO" id="GO:0006384">
    <property type="term" value="P:transcription initiation at RNA polymerase III promoter"/>
    <property type="evidence" value="ECO:0007669"/>
    <property type="project" value="InterPro"/>
</dbReference>
<dbReference type="GO" id="GO:0000127">
    <property type="term" value="C:transcription factor TFIIIC complex"/>
    <property type="evidence" value="ECO:0007669"/>
    <property type="project" value="InterPro"/>
</dbReference>
<gene>
    <name evidence="8" type="ORF">GP486_001205</name>
</gene>
<comment type="subcellular location">
    <subcellularLocation>
        <location evidence="1">Nucleus</location>
    </subcellularLocation>
</comment>
<evidence type="ECO:0000256" key="3">
    <source>
        <dbReference type="ARBA" id="ARBA00023163"/>
    </source>
</evidence>
<dbReference type="InterPro" id="IPR042536">
    <property type="entry name" value="TFIIIC_tauA_Sfc1"/>
</dbReference>
<evidence type="ECO:0000256" key="4">
    <source>
        <dbReference type="ARBA" id="ARBA00023242"/>
    </source>
</evidence>
<dbReference type="PANTHER" id="PTHR13230:SF5">
    <property type="entry name" value="GENERAL TRANSCRIPTION FACTOR 3C POLYPEPTIDE 5"/>
    <property type="match status" value="1"/>
</dbReference>
<dbReference type="AlphaFoldDB" id="A0A9P8LHA9"/>
<dbReference type="InterPro" id="IPR041499">
    <property type="entry name" value="Tfc1/Sfc1_N"/>
</dbReference>
<evidence type="ECO:0000313" key="8">
    <source>
        <dbReference type="EMBL" id="KAH0565406.1"/>
    </source>
</evidence>
<feature type="region of interest" description="Disordered" evidence="5">
    <location>
        <begin position="101"/>
        <end position="136"/>
    </location>
</feature>
<keyword evidence="2" id="KW-0238">DNA-binding</keyword>
<dbReference type="InterPro" id="IPR040454">
    <property type="entry name" value="TF_IIIC_Tfc1/Sfc1"/>
</dbReference>
<accession>A0A9P8LHA9</accession>
<dbReference type="InterPro" id="IPR019136">
    <property type="entry name" value="TF_IIIC_su-5_HTH"/>
</dbReference>
<evidence type="ECO:0008006" key="10">
    <source>
        <dbReference type="Google" id="ProtNLM"/>
    </source>
</evidence>
<dbReference type="EMBL" id="JAGHQM010000098">
    <property type="protein sequence ID" value="KAH0565406.1"/>
    <property type="molecule type" value="Genomic_DNA"/>
</dbReference>
<keyword evidence="9" id="KW-1185">Reference proteome</keyword>
<organism evidence="8 9">
    <name type="scientific">Trichoglossum hirsutum</name>
    <dbReference type="NCBI Taxonomy" id="265104"/>
    <lineage>
        <taxon>Eukaryota</taxon>
        <taxon>Fungi</taxon>
        <taxon>Dikarya</taxon>
        <taxon>Ascomycota</taxon>
        <taxon>Pezizomycotina</taxon>
        <taxon>Geoglossomycetes</taxon>
        <taxon>Geoglossales</taxon>
        <taxon>Geoglossaceae</taxon>
        <taxon>Trichoglossum</taxon>
    </lineage>
</organism>
<sequence length="597" mass="68328">MEYGGGTGSNQSPGQRISPWYTVPMRSIVCVEHPFIIKDVDKGLKTFGNSKRIEQLVKTNGESQPTEVYLRPDDPMCKPLISESVKTNNILLKITVPKMVGRKRKRDSSEPSERGADPAAVRSEASDRTSYKGSEAGCLKRSMQDNVSRYNIEPIGTIDCTHRFRGLSDFQYSTANSDFMKKMRDAILNYDYEKLKKFKFDPGKGVRQNTDLIPPPYFARTHVPFNYNYRQNPAVRYTVDSAGRPAVINDQAPPKISTHIVSADVDVIPSAPPIDLPSPTTLDRGIQGTVNQLAKLMEERPLWTRRALLNHFTNPDYQYTLKHSIQYVGYMFRSGPWRDTIVKFGVDPRSDPKYRFYQSISFQIYDRDDNGTRRQWQDERTKYQRHMKGKPRNLQSHLFDGRHIELDGKVWQVCDITDPLVKGLLRDAKKLRTKCDKWDGWYTNGLWAKVKTIMRAKIRTIREGKIPSDLEFTEILKLPDEFDESSRTQAQLSSNAMHKDFQLGSQVRAMIAQRGGGAYPAAGYDAQHIIGGTQSNEAVGEASKDFQDEESGHIEDARVAEMMLELKRMDREDDAQFDEEEDLEFEEEDDESDTMQL</sequence>
<dbReference type="PANTHER" id="PTHR13230">
    <property type="entry name" value="GENERAL TRANSCRIPTION FACTOR IIIC, POLYPEPTIDE 5"/>
    <property type="match status" value="1"/>
</dbReference>
<protein>
    <recommendedName>
        <fullName evidence="10">Transcription factor IIIC subunit 5 HTH domain-containing protein</fullName>
    </recommendedName>
</protein>
<feature type="region of interest" description="Disordered" evidence="5">
    <location>
        <begin position="570"/>
        <end position="597"/>
    </location>
</feature>
<evidence type="ECO:0000259" key="7">
    <source>
        <dbReference type="Pfam" id="PF17682"/>
    </source>
</evidence>
<reference evidence="8" key="1">
    <citation type="submission" date="2021-03" db="EMBL/GenBank/DDBJ databases">
        <title>Comparative genomics and phylogenomic investigation of the class Geoglossomycetes provide insights into ecological specialization and systematics.</title>
        <authorList>
            <person name="Melie T."/>
            <person name="Pirro S."/>
            <person name="Miller A.N."/>
            <person name="Quandt A."/>
        </authorList>
    </citation>
    <scope>NUCLEOTIDE SEQUENCE</scope>
    <source>
        <strain evidence="8">CAQ_001_2017</strain>
    </source>
</reference>
<feature type="compositionally biased region" description="Basic and acidic residues" evidence="5">
    <location>
        <begin position="107"/>
        <end position="116"/>
    </location>
</feature>
<feature type="compositionally biased region" description="Acidic residues" evidence="5">
    <location>
        <begin position="572"/>
        <end position="597"/>
    </location>
</feature>
<dbReference type="GO" id="GO:0001003">
    <property type="term" value="F:RNA polymerase III type 2 promoter sequence-specific DNA binding"/>
    <property type="evidence" value="ECO:0007669"/>
    <property type="project" value="TreeGrafter"/>
</dbReference>
<dbReference type="Pfam" id="PF09734">
    <property type="entry name" value="Tau95"/>
    <property type="match status" value="1"/>
</dbReference>
<proteinExistence type="predicted"/>
<dbReference type="Gene3D" id="3.30.200.160">
    <property type="entry name" value="TFIIIC, subcomplex tauA, subunit Sfc1, barrel domain"/>
    <property type="match status" value="1"/>
</dbReference>
<evidence type="ECO:0000256" key="1">
    <source>
        <dbReference type="ARBA" id="ARBA00004123"/>
    </source>
</evidence>